<dbReference type="EMBL" id="JAJSOF020000038">
    <property type="protein sequence ID" value="KAJ4427808.1"/>
    <property type="molecule type" value="Genomic_DNA"/>
</dbReference>
<evidence type="ECO:0000313" key="1">
    <source>
        <dbReference type="EMBL" id="KAJ4427808.1"/>
    </source>
</evidence>
<gene>
    <name evidence="1" type="ORF">ANN_25462</name>
</gene>
<proteinExistence type="predicted"/>
<reference evidence="1 2" key="1">
    <citation type="journal article" date="2022" name="Allergy">
        <title>Genome assembly and annotation of Periplaneta americana reveal a comprehensive cockroach allergen profile.</title>
        <authorList>
            <person name="Wang L."/>
            <person name="Xiong Q."/>
            <person name="Saelim N."/>
            <person name="Wang L."/>
            <person name="Nong W."/>
            <person name="Wan A.T."/>
            <person name="Shi M."/>
            <person name="Liu X."/>
            <person name="Cao Q."/>
            <person name="Hui J.H.L."/>
            <person name="Sookrung N."/>
            <person name="Leung T.F."/>
            <person name="Tungtrongchitr A."/>
            <person name="Tsui S.K.W."/>
        </authorList>
    </citation>
    <scope>NUCLEOTIDE SEQUENCE [LARGE SCALE GENOMIC DNA]</scope>
    <source>
        <strain evidence="1">PWHHKU_190912</strain>
    </source>
</reference>
<name>A0ABQ8S1D4_PERAM</name>
<organism evidence="1 2">
    <name type="scientific">Periplaneta americana</name>
    <name type="common">American cockroach</name>
    <name type="synonym">Blatta americana</name>
    <dbReference type="NCBI Taxonomy" id="6978"/>
    <lineage>
        <taxon>Eukaryota</taxon>
        <taxon>Metazoa</taxon>
        <taxon>Ecdysozoa</taxon>
        <taxon>Arthropoda</taxon>
        <taxon>Hexapoda</taxon>
        <taxon>Insecta</taxon>
        <taxon>Pterygota</taxon>
        <taxon>Neoptera</taxon>
        <taxon>Polyneoptera</taxon>
        <taxon>Dictyoptera</taxon>
        <taxon>Blattodea</taxon>
        <taxon>Blattoidea</taxon>
        <taxon>Blattidae</taxon>
        <taxon>Blattinae</taxon>
        <taxon>Periplaneta</taxon>
    </lineage>
</organism>
<protein>
    <submittedName>
        <fullName evidence="1">Uncharacterized protein</fullName>
    </submittedName>
</protein>
<evidence type="ECO:0000313" key="2">
    <source>
        <dbReference type="Proteomes" id="UP001148838"/>
    </source>
</evidence>
<accession>A0ABQ8S1D4</accession>
<sequence>MLVSNCITLHDVSITRKEVYLAVAPVVSDNNVNPDSSDTKSLDNILYRPSIRTTEVRKCDARSSHSSDFMYCCRSKRPGVPRAVTYNIGARSCQSSRLKRKLPQDIVLSDTDDSS</sequence>
<comment type="caution">
    <text evidence="1">The sequence shown here is derived from an EMBL/GenBank/DDBJ whole genome shotgun (WGS) entry which is preliminary data.</text>
</comment>
<dbReference type="Proteomes" id="UP001148838">
    <property type="component" value="Unassembled WGS sequence"/>
</dbReference>
<keyword evidence="2" id="KW-1185">Reference proteome</keyword>